<dbReference type="PANTHER" id="PTHR28234">
    <property type="entry name" value="NUCLEAR CONTROL OF ATPASE PROTEIN 2"/>
    <property type="match status" value="1"/>
</dbReference>
<dbReference type="EMBL" id="JBFTWV010000026">
    <property type="protein sequence ID" value="KAL2796533.1"/>
    <property type="molecule type" value="Genomic_DNA"/>
</dbReference>
<keyword evidence="8" id="KW-1185">Reference proteome</keyword>
<dbReference type="PANTHER" id="PTHR28234:SF1">
    <property type="entry name" value="NUCLEAR CONTROL OF ATPASE PROTEIN 2"/>
    <property type="match status" value="1"/>
</dbReference>
<organism evidence="7 8">
    <name type="scientific">Aspergillus keveii</name>
    <dbReference type="NCBI Taxonomy" id="714993"/>
    <lineage>
        <taxon>Eukaryota</taxon>
        <taxon>Fungi</taxon>
        <taxon>Dikarya</taxon>
        <taxon>Ascomycota</taxon>
        <taxon>Pezizomycotina</taxon>
        <taxon>Eurotiomycetes</taxon>
        <taxon>Eurotiomycetidae</taxon>
        <taxon>Eurotiales</taxon>
        <taxon>Aspergillaceae</taxon>
        <taxon>Aspergillus</taxon>
        <taxon>Aspergillus subgen. Nidulantes</taxon>
    </lineage>
</organism>
<evidence type="ECO:0000256" key="1">
    <source>
        <dbReference type="ARBA" id="ARBA00004225"/>
    </source>
</evidence>
<dbReference type="Pfam" id="PF08637">
    <property type="entry name" value="NCA2"/>
    <property type="match status" value="1"/>
</dbReference>
<feature type="transmembrane region" description="Helical" evidence="6">
    <location>
        <begin position="520"/>
        <end position="546"/>
    </location>
</feature>
<keyword evidence="4" id="KW-0496">Mitochondrion</keyword>
<name>A0ABR4GBX2_9EURO</name>
<protein>
    <submittedName>
        <fullName evidence="7">ATP synthase regulation protein NCA2-domain-containing protein</fullName>
    </submittedName>
</protein>
<sequence length="645" mass="73129">MSALKSKLYRLETQLGELHQRISERIEVEVKHAESTEWTEPHTKQLLILENIIAQLSFSSKSQIILHNGKLADVIAQSRNEISKPADFSASKLDGSTPRLSDVAWLVSAKASAQTLATALKVFSENVLLLNQEIRYWEDVQQFDWCVGLYALQTSPLKAWRKYTQLSRSVKGDNPVSSTRDLTTTQRFNQPLWSSFYDSVQRCTSSGLSSVQIGIHSSLRKPKLEIQRKKRKLKAMRDFNASVVGLLTEQCLSYETDSPEVSSNDISYTVRSRAGLMKSLLQFGGDEDKWFTSTSTTTDNPVFFDGKYSPPVDGLEYPQDVLEELLHVLKDLIPRFQQLTDKGVSEFGRPSPIVRYWLPFSLALVSATTTLKIMKDLGPVLIDWMSNFGATTIDFWRNWVIDPMWKLVRTIRHDEKSEIALMSKNSLEADRASLERMVVDFVLDRGEQGRPSAADLITDKVREGDLTPVLRAYEKDLRSPFIGTVRGDLVRALLIQIQKTKVDVEIAMSGIDALLKSQELVFGFVGLTPGILISYASMRWFFGVLGSRRGFRMGRRQDDLRYALRNIHRILSTATPAVDGRLPYRSRGLLICNAEILLTKAQSMLKGADLRAFQEDIGDLVDENRADKQLQVVERMLWSFSKWTQ</sequence>
<gene>
    <name evidence="7" type="ORF">BJX66DRAFT_138163</name>
</gene>
<evidence type="ECO:0000256" key="5">
    <source>
        <dbReference type="ARBA" id="ARBA00023136"/>
    </source>
</evidence>
<evidence type="ECO:0000256" key="4">
    <source>
        <dbReference type="ARBA" id="ARBA00023128"/>
    </source>
</evidence>
<evidence type="ECO:0000256" key="2">
    <source>
        <dbReference type="ARBA" id="ARBA00022692"/>
    </source>
</evidence>
<keyword evidence="2 6" id="KW-0812">Transmembrane</keyword>
<keyword evidence="3 6" id="KW-1133">Transmembrane helix</keyword>
<comment type="subcellular location">
    <subcellularLocation>
        <location evidence="1">Mitochondrion membrane</location>
        <topology evidence="1">Multi-pass membrane protein</topology>
    </subcellularLocation>
</comment>
<evidence type="ECO:0000313" key="7">
    <source>
        <dbReference type="EMBL" id="KAL2796533.1"/>
    </source>
</evidence>
<evidence type="ECO:0000313" key="8">
    <source>
        <dbReference type="Proteomes" id="UP001610563"/>
    </source>
</evidence>
<dbReference type="InterPro" id="IPR013946">
    <property type="entry name" value="NCA2-like"/>
</dbReference>
<keyword evidence="5 6" id="KW-0472">Membrane</keyword>
<accession>A0ABR4GBX2</accession>
<evidence type="ECO:0000256" key="6">
    <source>
        <dbReference type="SAM" id="Phobius"/>
    </source>
</evidence>
<evidence type="ECO:0000256" key="3">
    <source>
        <dbReference type="ARBA" id="ARBA00022989"/>
    </source>
</evidence>
<proteinExistence type="predicted"/>
<reference evidence="7 8" key="1">
    <citation type="submission" date="2024-07" db="EMBL/GenBank/DDBJ databases">
        <title>Section-level genome sequencing and comparative genomics of Aspergillus sections Usti and Cavernicolus.</title>
        <authorList>
            <consortium name="Lawrence Berkeley National Laboratory"/>
            <person name="Nybo J.L."/>
            <person name="Vesth T.C."/>
            <person name="Theobald S."/>
            <person name="Frisvad J.C."/>
            <person name="Larsen T.O."/>
            <person name="Kjaerboelling I."/>
            <person name="Rothschild-Mancinelli K."/>
            <person name="Lyhne E.K."/>
            <person name="Kogle M.E."/>
            <person name="Barry K."/>
            <person name="Clum A."/>
            <person name="Na H."/>
            <person name="Ledsgaard L."/>
            <person name="Lin J."/>
            <person name="Lipzen A."/>
            <person name="Kuo A."/>
            <person name="Riley R."/>
            <person name="Mondo S."/>
            <person name="Labutti K."/>
            <person name="Haridas S."/>
            <person name="Pangalinan J."/>
            <person name="Salamov A.A."/>
            <person name="Simmons B.A."/>
            <person name="Magnuson J.K."/>
            <person name="Chen J."/>
            <person name="Drula E."/>
            <person name="Henrissat B."/>
            <person name="Wiebenga A."/>
            <person name="Lubbers R.J."/>
            <person name="Gomes A.C."/>
            <person name="Makela M.R."/>
            <person name="Stajich J."/>
            <person name="Grigoriev I.V."/>
            <person name="Mortensen U.H."/>
            <person name="De Vries R.P."/>
            <person name="Baker S.E."/>
            <person name="Andersen M.R."/>
        </authorList>
    </citation>
    <scope>NUCLEOTIDE SEQUENCE [LARGE SCALE GENOMIC DNA]</scope>
    <source>
        <strain evidence="7 8">CBS 209.92</strain>
    </source>
</reference>
<comment type="caution">
    <text evidence="7">The sequence shown here is derived from an EMBL/GenBank/DDBJ whole genome shotgun (WGS) entry which is preliminary data.</text>
</comment>
<dbReference type="Proteomes" id="UP001610563">
    <property type="component" value="Unassembled WGS sequence"/>
</dbReference>